<evidence type="ECO:0000313" key="2">
    <source>
        <dbReference type="EMBL" id="SER30920.1"/>
    </source>
</evidence>
<dbReference type="RefSeq" id="WP_090883031.1">
    <property type="nucleotide sequence ID" value="NZ_FOGG01000007.1"/>
</dbReference>
<sequence length="221" mass="24297">MKKLFFLTLPALLLINSASSQIYFDPATSAATAAHASIIDRQLSSSSEKLTLLQRAQLTVTGQLAVANTLQSQIYQGLSEVSSIMRSLLSVKEIYDTSVDVIQDLEKAGKLGVKNPALLLFAESAAREIRTRASLLSSQVGSFVLKGGKDNLMDSGERAKLLNAILSQLLVLRGLSYGMYRSMYWADQRGFLRSINPYAGYINIDKRIADDIILKTKMFKP</sequence>
<dbReference type="AlphaFoldDB" id="A0A1H9N4E7"/>
<accession>A0A1H9N4E7</accession>
<dbReference type="STRING" id="390241.SAMN04488023_10742"/>
<keyword evidence="1" id="KW-0732">Signal</keyword>
<dbReference type="Proteomes" id="UP000199572">
    <property type="component" value="Unassembled WGS sequence"/>
</dbReference>
<organism evidence="2 3">
    <name type="scientific">Pedobacter rhizosphaerae</name>
    <dbReference type="NCBI Taxonomy" id="390241"/>
    <lineage>
        <taxon>Bacteria</taxon>
        <taxon>Pseudomonadati</taxon>
        <taxon>Bacteroidota</taxon>
        <taxon>Sphingobacteriia</taxon>
        <taxon>Sphingobacteriales</taxon>
        <taxon>Sphingobacteriaceae</taxon>
        <taxon>Pedobacter</taxon>
    </lineage>
</organism>
<dbReference type="OrthoDB" id="1243758at2"/>
<proteinExistence type="predicted"/>
<name>A0A1H9N4E7_9SPHI</name>
<protein>
    <submittedName>
        <fullName evidence="2">Uncharacterized protein</fullName>
    </submittedName>
</protein>
<reference evidence="2 3" key="1">
    <citation type="submission" date="2016-10" db="EMBL/GenBank/DDBJ databases">
        <authorList>
            <person name="de Groot N.N."/>
        </authorList>
    </citation>
    <scope>NUCLEOTIDE SEQUENCE [LARGE SCALE GENOMIC DNA]</scope>
    <source>
        <strain evidence="2 3">DSM 18610</strain>
    </source>
</reference>
<feature type="signal peptide" evidence="1">
    <location>
        <begin position="1"/>
        <end position="22"/>
    </location>
</feature>
<gene>
    <name evidence="2" type="ORF">SAMN04488023_10742</name>
</gene>
<evidence type="ECO:0000256" key="1">
    <source>
        <dbReference type="SAM" id="SignalP"/>
    </source>
</evidence>
<evidence type="ECO:0000313" key="3">
    <source>
        <dbReference type="Proteomes" id="UP000199572"/>
    </source>
</evidence>
<dbReference type="EMBL" id="FOGG01000007">
    <property type="protein sequence ID" value="SER30920.1"/>
    <property type="molecule type" value="Genomic_DNA"/>
</dbReference>
<keyword evidence="3" id="KW-1185">Reference proteome</keyword>
<feature type="chain" id="PRO_5011686370" evidence="1">
    <location>
        <begin position="23"/>
        <end position="221"/>
    </location>
</feature>